<dbReference type="Proteomes" id="UP000070376">
    <property type="component" value="Unassembled WGS sequence"/>
</dbReference>
<dbReference type="GO" id="GO:0003700">
    <property type="term" value="F:DNA-binding transcription factor activity"/>
    <property type="evidence" value="ECO:0007669"/>
    <property type="project" value="TreeGrafter"/>
</dbReference>
<evidence type="ECO:0000256" key="3">
    <source>
        <dbReference type="ARBA" id="ARBA00023163"/>
    </source>
</evidence>
<dbReference type="PRINTS" id="PR00036">
    <property type="entry name" value="HTHLACI"/>
</dbReference>
<dbReference type="InterPro" id="IPR010982">
    <property type="entry name" value="Lambda_DNA-bd_dom_sf"/>
</dbReference>
<dbReference type="PROSITE" id="PS50932">
    <property type="entry name" value="HTH_LACI_2"/>
    <property type="match status" value="1"/>
</dbReference>
<dbReference type="GO" id="GO:0000976">
    <property type="term" value="F:transcription cis-regulatory region binding"/>
    <property type="evidence" value="ECO:0007669"/>
    <property type="project" value="TreeGrafter"/>
</dbReference>
<gene>
    <name evidence="5" type="ORF">HMPREF3213_01396</name>
</gene>
<dbReference type="Gene3D" id="3.40.50.2300">
    <property type="match status" value="2"/>
</dbReference>
<evidence type="ECO:0000256" key="1">
    <source>
        <dbReference type="ARBA" id="ARBA00023015"/>
    </source>
</evidence>
<dbReference type="InterPro" id="IPR046335">
    <property type="entry name" value="LacI/GalR-like_sensor"/>
</dbReference>
<dbReference type="InterPro" id="IPR000843">
    <property type="entry name" value="HTH_LacI"/>
</dbReference>
<dbReference type="PATRIC" id="fig|1398.22.peg.1405"/>
<name>A0A133KTT9_HEYCO</name>
<reference evidence="6" key="1">
    <citation type="submission" date="2016-01" db="EMBL/GenBank/DDBJ databases">
        <authorList>
            <person name="Mitreva M."/>
            <person name="Pepin K.H."/>
            <person name="Mihindukulasuriya K.A."/>
            <person name="Fulton R."/>
            <person name="Fronick C."/>
            <person name="O'Laughlin M."/>
            <person name="Miner T."/>
            <person name="Herter B."/>
            <person name="Rosa B.A."/>
            <person name="Cordes M."/>
            <person name="Tomlinson C."/>
            <person name="Wollam A."/>
            <person name="Palsikar V.B."/>
            <person name="Mardis E.R."/>
            <person name="Wilson R.K."/>
        </authorList>
    </citation>
    <scope>NUCLEOTIDE SEQUENCE [LARGE SCALE GENOMIC DNA]</scope>
    <source>
        <strain evidence="6">GED7749B</strain>
    </source>
</reference>
<evidence type="ECO:0000313" key="5">
    <source>
        <dbReference type="EMBL" id="KWZ82912.1"/>
    </source>
</evidence>
<sequence>MATIKDIAEKAGVSISTVSRVLNNDPSLSVSDDTKKRIFEAAEALSYKKKAARKPEKIKIALVYWYTEQEELNDLYYLSIRMGIEARCSMKNIRLTKYDLTHLEEMGKEQIQGIIAVGKFSLAQVEKLLSVTPNIVFVDCSPDDNRFDAVVADFEKATEKVLTYFTEKGHTQIGFIGGRENYKDASATIEDPRETAFRRWMQAAGRWNEKWVYIGAFSTEDGYRLMNEAVREHGDALPTAFFAANDAIAIGCLKALAENNIPVPGRVSLIGVNDISLSKYVFPPLSTVKVYTELMGETAVDTLLERLEGRTVAKKIFIATKLVCRKSG</sequence>
<proteinExistence type="predicted"/>
<dbReference type="PANTHER" id="PTHR30146:SF149">
    <property type="entry name" value="HTH-TYPE TRANSCRIPTIONAL REGULATOR EBGR"/>
    <property type="match status" value="1"/>
</dbReference>
<dbReference type="SUPFAM" id="SSF53822">
    <property type="entry name" value="Periplasmic binding protein-like I"/>
    <property type="match status" value="1"/>
</dbReference>
<evidence type="ECO:0000313" key="6">
    <source>
        <dbReference type="Proteomes" id="UP000070376"/>
    </source>
</evidence>
<keyword evidence="3" id="KW-0804">Transcription</keyword>
<protein>
    <submittedName>
        <fullName evidence="5">Transcriptional regulator, LacI family</fullName>
    </submittedName>
</protein>
<keyword evidence="2" id="KW-0238">DNA-binding</keyword>
<dbReference type="Pfam" id="PF13377">
    <property type="entry name" value="Peripla_BP_3"/>
    <property type="match status" value="1"/>
</dbReference>
<dbReference type="InterPro" id="IPR028082">
    <property type="entry name" value="Peripla_BP_I"/>
</dbReference>
<comment type="caution">
    <text evidence="5">The sequence shown here is derived from an EMBL/GenBank/DDBJ whole genome shotgun (WGS) entry which is preliminary data.</text>
</comment>
<accession>A0A133KTT9</accession>
<dbReference type="CDD" id="cd01544">
    <property type="entry name" value="PBP1_GalR"/>
    <property type="match status" value="1"/>
</dbReference>
<dbReference type="RefSeq" id="WP_061086667.1">
    <property type="nucleotide sequence ID" value="NZ_KQ955825.1"/>
</dbReference>
<feature type="domain" description="HTH lacI-type" evidence="4">
    <location>
        <begin position="2"/>
        <end position="58"/>
    </location>
</feature>
<dbReference type="PROSITE" id="PS00356">
    <property type="entry name" value="HTH_LACI_1"/>
    <property type="match status" value="1"/>
</dbReference>
<dbReference type="PANTHER" id="PTHR30146">
    <property type="entry name" value="LACI-RELATED TRANSCRIPTIONAL REPRESSOR"/>
    <property type="match status" value="1"/>
</dbReference>
<organism evidence="5 6">
    <name type="scientific">Heyndrickxia coagulans</name>
    <name type="common">Weizmannia coagulans</name>
    <dbReference type="NCBI Taxonomy" id="1398"/>
    <lineage>
        <taxon>Bacteria</taxon>
        <taxon>Bacillati</taxon>
        <taxon>Bacillota</taxon>
        <taxon>Bacilli</taxon>
        <taxon>Bacillales</taxon>
        <taxon>Bacillaceae</taxon>
        <taxon>Heyndrickxia</taxon>
    </lineage>
</organism>
<dbReference type="SUPFAM" id="SSF47413">
    <property type="entry name" value="lambda repressor-like DNA-binding domains"/>
    <property type="match status" value="1"/>
</dbReference>
<dbReference type="Gene3D" id="1.10.260.40">
    <property type="entry name" value="lambda repressor-like DNA-binding domains"/>
    <property type="match status" value="1"/>
</dbReference>
<keyword evidence="1" id="KW-0805">Transcription regulation</keyword>
<dbReference type="SMART" id="SM00354">
    <property type="entry name" value="HTH_LACI"/>
    <property type="match status" value="1"/>
</dbReference>
<dbReference type="AlphaFoldDB" id="A0A133KTT9"/>
<dbReference type="Pfam" id="PF00356">
    <property type="entry name" value="LacI"/>
    <property type="match status" value="1"/>
</dbReference>
<dbReference type="EMBL" id="LRPN01000047">
    <property type="protein sequence ID" value="KWZ82912.1"/>
    <property type="molecule type" value="Genomic_DNA"/>
</dbReference>
<dbReference type="CDD" id="cd01392">
    <property type="entry name" value="HTH_LacI"/>
    <property type="match status" value="1"/>
</dbReference>
<evidence type="ECO:0000259" key="4">
    <source>
        <dbReference type="PROSITE" id="PS50932"/>
    </source>
</evidence>
<evidence type="ECO:0000256" key="2">
    <source>
        <dbReference type="ARBA" id="ARBA00023125"/>
    </source>
</evidence>